<gene>
    <name evidence="2" type="ORF">IAR55_005476</name>
</gene>
<dbReference type="AlphaFoldDB" id="A0AAW0YW97"/>
<keyword evidence="3" id="KW-1185">Reference proteome</keyword>
<accession>A0AAW0YW97</accession>
<organism evidence="2 3">
    <name type="scientific">Kwoniella newhampshirensis</name>
    <dbReference type="NCBI Taxonomy" id="1651941"/>
    <lineage>
        <taxon>Eukaryota</taxon>
        <taxon>Fungi</taxon>
        <taxon>Dikarya</taxon>
        <taxon>Basidiomycota</taxon>
        <taxon>Agaricomycotina</taxon>
        <taxon>Tremellomycetes</taxon>
        <taxon>Tremellales</taxon>
        <taxon>Cryptococcaceae</taxon>
        <taxon>Kwoniella</taxon>
    </lineage>
</organism>
<keyword evidence="1" id="KW-0812">Transmembrane</keyword>
<comment type="caution">
    <text evidence="2">The sequence shown here is derived from an EMBL/GenBank/DDBJ whole genome shotgun (WGS) entry which is preliminary data.</text>
</comment>
<proteinExistence type="predicted"/>
<protein>
    <submittedName>
        <fullName evidence="2">Uncharacterized protein</fullName>
    </submittedName>
</protein>
<name>A0AAW0YW97_9TREE</name>
<evidence type="ECO:0000313" key="3">
    <source>
        <dbReference type="Proteomes" id="UP001388673"/>
    </source>
</evidence>
<reference evidence="2 3" key="1">
    <citation type="journal article" date="2024" name="bioRxiv">
        <title>Comparative genomics of Cryptococcus and Kwoniella reveals pathogenesis evolution and contrasting karyotype dynamics via intercentromeric recombination or chromosome fusion.</title>
        <authorList>
            <person name="Coelho M.A."/>
            <person name="David-Palma M."/>
            <person name="Shea T."/>
            <person name="Bowers K."/>
            <person name="McGinley-Smith S."/>
            <person name="Mohammad A.W."/>
            <person name="Gnirke A."/>
            <person name="Yurkov A.M."/>
            <person name="Nowrousian M."/>
            <person name="Sun S."/>
            <person name="Cuomo C.A."/>
            <person name="Heitman J."/>
        </authorList>
    </citation>
    <scope>NUCLEOTIDE SEQUENCE [LARGE SCALE GENOMIC DNA]</scope>
    <source>
        <strain evidence="2 3">CBS 13917</strain>
    </source>
</reference>
<feature type="transmembrane region" description="Helical" evidence="1">
    <location>
        <begin position="281"/>
        <end position="300"/>
    </location>
</feature>
<evidence type="ECO:0000313" key="2">
    <source>
        <dbReference type="EMBL" id="KAK8847617.1"/>
    </source>
</evidence>
<dbReference type="Proteomes" id="UP001388673">
    <property type="component" value="Unassembled WGS sequence"/>
</dbReference>
<dbReference type="EMBL" id="JBCAWK010000010">
    <property type="protein sequence ID" value="KAK8847617.1"/>
    <property type="molecule type" value="Genomic_DNA"/>
</dbReference>
<dbReference type="GeneID" id="92182734"/>
<evidence type="ECO:0000256" key="1">
    <source>
        <dbReference type="SAM" id="Phobius"/>
    </source>
</evidence>
<dbReference type="RefSeq" id="XP_066801135.1">
    <property type="nucleotide sequence ID" value="XM_066948567.1"/>
</dbReference>
<keyword evidence="1" id="KW-0472">Membrane</keyword>
<dbReference type="KEGG" id="kne:92182734"/>
<keyword evidence="1" id="KW-1133">Transmembrane helix</keyword>
<sequence length="328" mass="36914">MQSASQVLPHECLLWSPQTMSSSGSNEEKSWDAVEEQKSLCLSPQDWAQLCHALNGQQQTDLARQLYTNATVEKIALLQVMKQREEAQADRDVKFMTKMEEREASSVSLGQTRDSLREGLRSFEEMTVDLRRTIDTLEVGKEALWKRLGEDLQEQTGQAAARLEATLGVVGDAWVQQAVLAEAEGRSVALREFGISEMMLQTFGNEVDRMQDMMKESLHTASNLSSMQQETSVHMAMNAMRAEILTQKLSQAEIALNNTFELLEGRRGWLRKVSLFSVLKISGQLVCSLISAMFCLFVALRTRLRKPIAIALDTVGRDGRDVEARQRR</sequence>